<dbReference type="PANTHER" id="PTHR10796">
    <property type="entry name" value="PATCHED-RELATED"/>
    <property type="match status" value="1"/>
</dbReference>
<comment type="caution">
    <text evidence="3">The sequence shown here is derived from an EMBL/GenBank/DDBJ whole genome shotgun (WGS) entry which is preliminary data.</text>
</comment>
<dbReference type="OrthoDB" id="6510177at2759"/>
<dbReference type="SUPFAM" id="SSF82866">
    <property type="entry name" value="Multidrug efflux transporter AcrB transmembrane domain"/>
    <property type="match status" value="1"/>
</dbReference>
<dbReference type="PANTHER" id="PTHR10796:SF92">
    <property type="entry name" value="PATCHED-RELATED, ISOFORM A"/>
    <property type="match status" value="1"/>
</dbReference>
<keyword evidence="4" id="KW-1185">Reference proteome</keyword>
<evidence type="ECO:0000313" key="3">
    <source>
        <dbReference type="EMBL" id="KAJ7385698.1"/>
    </source>
</evidence>
<dbReference type="Proteomes" id="UP001163046">
    <property type="component" value="Unassembled WGS sequence"/>
</dbReference>
<dbReference type="EMBL" id="MU825879">
    <property type="protein sequence ID" value="KAJ7385698.1"/>
    <property type="molecule type" value="Genomic_DNA"/>
</dbReference>
<evidence type="ECO:0000256" key="1">
    <source>
        <dbReference type="SAM" id="MobiDB-lite"/>
    </source>
</evidence>
<feature type="transmembrane region" description="Helical" evidence="2">
    <location>
        <begin position="98"/>
        <end position="115"/>
    </location>
</feature>
<evidence type="ECO:0000313" key="4">
    <source>
        <dbReference type="Proteomes" id="UP001163046"/>
    </source>
</evidence>
<gene>
    <name evidence="3" type="primary">PTCHD3_6</name>
    <name evidence="3" type="ORF">OS493_013726</name>
</gene>
<proteinExistence type="predicted"/>
<keyword evidence="2" id="KW-0472">Membrane</keyword>
<organism evidence="3 4">
    <name type="scientific">Desmophyllum pertusum</name>
    <dbReference type="NCBI Taxonomy" id="174260"/>
    <lineage>
        <taxon>Eukaryota</taxon>
        <taxon>Metazoa</taxon>
        <taxon>Cnidaria</taxon>
        <taxon>Anthozoa</taxon>
        <taxon>Hexacorallia</taxon>
        <taxon>Scleractinia</taxon>
        <taxon>Caryophylliina</taxon>
        <taxon>Caryophylliidae</taxon>
        <taxon>Desmophyllum</taxon>
    </lineage>
</organism>
<keyword evidence="2" id="KW-1133">Transmembrane helix</keyword>
<dbReference type="InterPro" id="IPR051697">
    <property type="entry name" value="Patched_domain-protein"/>
</dbReference>
<feature type="transmembrane region" description="Helical" evidence="2">
    <location>
        <begin position="12"/>
        <end position="35"/>
    </location>
</feature>
<name>A0A9W9ZPU1_9CNID</name>
<feature type="transmembrane region" description="Helical" evidence="2">
    <location>
        <begin position="55"/>
        <end position="77"/>
    </location>
</feature>
<accession>A0A9W9ZPU1</accession>
<dbReference type="GO" id="GO:0016020">
    <property type="term" value="C:membrane"/>
    <property type="evidence" value="ECO:0007669"/>
    <property type="project" value="TreeGrafter"/>
</dbReference>
<feature type="compositionally biased region" description="Polar residues" evidence="1">
    <location>
        <begin position="195"/>
        <end position="208"/>
    </location>
</feature>
<protein>
    <submittedName>
        <fullName evidence="3">Patched domain-containing protein 3</fullName>
    </submittedName>
</protein>
<keyword evidence="2" id="KW-0812">Transmembrane</keyword>
<feature type="region of interest" description="Disordered" evidence="1">
    <location>
        <begin position="152"/>
        <end position="243"/>
    </location>
</feature>
<evidence type="ECO:0000256" key="2">
    <source>
        <dbReference type="SAM" id="Phobius"/>
    </source>
</evidence>
<dbReference type="Gene3D" id="1.20.1640.10">
    <property type="entry name" value="Multidrug efflux transporter AcrB transmembrane domain"/>
    <property type="match status" value="1"/>
</dbReference>
<sequence length="257" mass="28074">MFIWNVSLNSVSMINLVMAIGFAVDYSAHIAHAYVLSNKLTANERVVDALSTLGASVFMGGFSTFLGMIVLAFASLRRSSEYFPNVPRHCRVWSSSRTLYYACLSVFAVCWRPAVVRSPSIRGSAERLAVCCWSLPISARTEWRNNEDLACTSEKSDTRTNDETPALDDTPAANNPEEFIPAANGNEESIPAANKNESTAHASNGTDANNDEDSSANKSEEPVSTHNATGKRSVGAFSYRNNHRYNLGAQFSKSTVR</sequence>
<dbReference type="AlphaFoldDB" id="A0A9W9ZPU1"/>
<reference evidence="3" key="1">
    <citation type="submission" date="2023-01" db="EMBL/GenBank/DDBJ databases">
        <title>Genome assembly of the deep-sea coral Lophelia pertusa.</title>
        <authorList>
            <person name="Herrera S."/>
            <person name="Cordes E."/>
        </authorList>
    </citation>
    <scope>NUCLEOTIDE SEQUENCE</scope>
    <source>
        <strain evidence="3">USNM1676648</strain>
        <tissue evidence="3">Polyp</tissue>
    </source>
</reference>